<evidence type="ECO:0000313" key="6">
    <source>
        <dbReference type="Proteomes" id="UP000269438"/>
    </source>
</evidence>
<dbReference type="InterPro" id="IPR000835">
    <property type="entry name" value="HTH_MarR-typ"/>
</dbReference>
<dbReference type="Proteomes" id="UP000269438">
    <property type="component" value="Unassembled WGS sequence"/>
</dbReference>
<dbReference type="Gene3D" id="1.10.10.10">
    <property type="entry name" value="Winged helix-like DNA-binding domain superfamily/Winged helix DNA-binding domain"/>
    <property type="match status" value="1"/>
</dbReference>
<dbReference type="OrthoDB" id="67158at2"/>
<dbReference type="InterPro" id="IPR036390">
    <property type="entry name" value="WH_DNA-bd_sf"/>
</dbReference>
<comment type="caution">
    <text evidence="5">The sequence shown here is derived from an EMBL/GenBank/DDBJ whole genome shotgun (WGS) entry which is preliminary data.</text>
</comment>
<sequence>MTSDPRHPESVPAQKAEFHTWFVDAFAGFWQGGGGTRIGGRIAGYLLLSDADGVSADELARELDISRGSVSSHVRKLEQGGFVHRVRRPGARTHYFAMDADVWGGFLKQEQTYLANQRALAERALEHVAAGGLAHERVRNMRDYMGWMVDNRALDTEWARFKAERDAQA</sequence>
<dbReference type="RefSeq" id="WP_121687927.1">
    <property type="nucleotide sequence ID" value="NZ_RCUY01000005.1"/>
</dbReference>
<keyword evidence="1" id="KW-0805">Transcription regulation</keyword>
<dbReference type="GO" id="GO:0003700">
    <property type="term" value="F:DNA-binding transcription factor activity"/>
    <property type="evidence" value="ECO:0007669"/>
    <property type="project" value="InterPro"/>
</dbReference>
<name>A0A3L7AQV5_9MICO</name>
<dbReference type="AlphaFoldDB" id="A0A3L7AQV5"/>
<evidence type="ECO:0000313" key="5">
    <source>
        <dbReference type="EMBL" id="RLP82757.1"/>
    </source>
</evidence>
<evidence type="ECO:0000256" key="2">
    <source>
        <dbReference type="ARBA" id="ARBA00023125"/>
    </source>
</evidence>
<accession>A0A3L7AQV5</accession>
<protein>
    <submittedName>
        <fullName evidence="5">MarR family transcriptional regulator</fullName>
    </submittedName>
</protein>
<feature type="domain" description="HTH marR-type" evidence="4">
    <location>
        <begin position="48"/>
        <end position="91"/>
    </location>
</feature>
<dbReference type="CDD" id="cd00090">
    <property type="entry name" value="HTH_ARSR"/>
    <property type="match status" value="1"/>
</dbReference>
<dbReference type="InterPro" id="IPR036388">
    <property type="entry name" value="WH-like_DNA-bd_sf"/>
</dbReference>
<dbReference type="GO" id="GO:0003677">
    <property type="term" value="F:DNA binding"/>
    <property type="evidence" value="ECO:0007669"/>
    <property type="project" value="UniProtKB-KW"/>
</dbReference>
<reference evidence="5 6" key="1">
    <citation type="submission" date="2018-10" db="EMBL/GenBank/DDBJ databases">
        <authorList>
            <person name="Li J."/>
        </authorList>
    </citation>
    <scope>NUCLEOTIDE SEQUENCE [LARGE SCALE GENOMIC DNA]</scope>
    <source>
        <strain evidence="5 6">JCM 11654</strain>
    </source>
</reference>
<organism evidence="5 6">
    <name type="scientific">Mycetocola lacteus</name>
    <dbReference type="NCBI Taxonomy" id="76637"/>
    <lineage>
        <taxon>Bacteria</taxon>
        <taxon>Bacillati</taxon>
        <taxon>Actinomycetota</taxon>
        <taxon>Actinomycetes</taxon>
        <taxon>Micrococcales</taxon>
        <taxon>Microbacteriaceae</taxon>
        <taxon>Mycetocola</taxon>
    </lineage>
</organism>
<dbReference type="EMBL" id="RCUY01000005">
    <property type="protein sequence ID" value="RLP82757.1"/>
    <property type="molecule type" value="Genomic_DNA"/>
</dbReference>
<dbReference type="InterPro" id="IPR011991">
    <property type="entry name" value="ArsR-like_HTH"/>
</dbReference>
<gene>
    <name evidence="5" type="ORF">D9V34_05740</name>
</gene>
<keyword evidence="2" id="KW-0238">DNA-binding</keyword>
<evidence type="ECO:0000256" key="1">
    <source>
        <dbReference type="ARBA" id="ARBA00023015"/>
    </source>
</evidence>
<dbReference type="InterPro" id="IPR052362">
    <property type="entry name" value="HTH-GbsR_regulator"/>
</dbReference>
<keyword evidence="6" id="KW-1185">Reference proteome</keyword>
<proteinExistence type="predicted"/>
<dbReference type="PANTHER" id="PTHR38465:SF2">
    <property type="entry name" value="HTH-TYPE TRANSCRIPTIONAL REGULATOR MMPR5"/>
    <property type="match status" value="1"/>
</dbReference>
<dbReference type="SUPFAM" id="SSF46785">
    <property type="entry name" value="Winged helix' DNA-binding domain"/>
    <property type="match status" value="1"/>
</dbReference>
<evidence type="ECO:0000259" key="4">
    <source>
        <dbReference type="Pfam" id="PF12802"/>
    </source>
</evidence>
<keyword evidence="3" id="KW-0804">Transcription</keyword>
<evidence type="ECO:0000256" key="3">
    <source>
        <dbReference type="ARBA" id="ARBA00023163"/>
    </source>
</evidence>
<dbReference type="Pfam" id="PF12802">
    <property type="entry name" value="MarR_2"/>
    <property type="match status" value="1"/>
</dbReference>
<dbReference type="PANTHER" id="PTHR38465">
    <property type="entry name" value="HTH-TYPE TRANSCRIPTIONAL REGULATOR MJ1563-RELATED"/>
    <property type="match status" value="1"/>
</dbReference>